<dbReference type="GO" id="GO:0046933">
    <property type="term" value="F:proton-transporting ATP synthase activity, rotational mechanism"/>
    <property type="evidence" value="ECO:0007669"/>
    <property type="project" value="UniProtKB-UniRule"/>
</dbReference>
<comment type="subcellular location">
    <subcellularLocation>
        <location evidence="13">Cell membrane</location>
        <topology evidence="13">Single-pass membrane protein</topology>
    </subcellularLocation>
    <subcellularLocation>
        <location evidence="12">Endomembrane system</location>
        <topology evidence="12">Single-pass membrane protein</topology>
    </subcellularLocation>
</comment>
<dbReference type="HAMAP" id="MF_01398">
    <property type="entry name" value="ATP_synth_b_bprime"/>
    <property type="match status" value="1"/>
</dbReference>
<dbReference type="CDD" id="cd06503">
    <property type="entry name" value="ATP-synt_Fo_b"/>
    <property type="match status" value="1"/>
</dbReference>
<comment type="caution">
    <text evidence="15">The sequence shown here is derived from an EMBL/GenBank/DDBJ whole genome shotgun (WGS) entry which is preliminary data.</text>
</comment>
<keyword evidence="5 13" id="KW-0375">Hydrogen ion transport</keyword>
<dbReference type="Proteomes" id="UP000265882">
    <property type="component" value="Unassembled WGS sequence"/>
</dbReference>
<keyword evidence="9 13" id="KW-0066">ATP synthesis</keyword>
<dbReference type="Pfam" id="PF00430">
    <property type="entry name" value="ATP-synt_B"/>
    <property type="match status" value="1"/>
</dbReference>
<evidence type="ECO:0000313" key="15">
    <source>
        <dbReference type="EMBL" id="RJP16055.1"/>
    </source>
</evidence>
<feature type="coiled-coil region" evidence="14">
    <location>
        <begin position="38"/>
        <end position="86"/>
    </location>
</feature>
<evidence type="ECO:0000256" key="3">
    <source>
        <dbReference type="ARBA" id="ARBA00022547"/>
    </source>
</evidence>
<evidence type="ECO:0000256" key="1">
    <source>
        <dbReference type="ARBA" id="ARBA00005513"/>
    </source>
</evidence>
<feature type="transmembrane region" description="Helical" evidence="13">
    <location>
        <begin position="6"/>
        <end position="27"/>
    </location>
</feature>
<gene>
    <name evidence="13" type="primary">atpF</name>
    <name evidence="15" type="ORF">C4520_18745</name>
</gene>
<proteinExistence type="inferred from homology"/>
<dbReference type="InterPro" id="IPR000711">
    <property type="entry name" value="ATPase_OSCP/dsu"/>
</dbReference>
<evidence type="ECO:0000256" key="9">
    <source>
        <dbReference type="ARBA" id="ARBA00023310"/>
    </source>
</evidence>
<sequence length="256" mass="30071">MLIDWFTVFAQIVNLLILIWLLKRFLYSRIIHAMDQRERTIAGRLEDAKEKRTQAEKETRVYHERRKELERERSALFAQAKRKADEQKQKWLSKARADVEGLRTRWYKKVLREKEMFLYDLRRRVGDEVSAVARRALADLANVDFEKQMIDVFLQRIADLDREKKAAVADAVRETKTIVIQSAFMISAEDRKRIAQTVNRELGEDIDVTYETPPEMLAGIKLKARGHKIAWSVDEYMESLEERLSETIEARASQAG</sequence>
<keyword evidence="4 13" id="KW-0812">Transmembrane</keyword>
<keyword evidence="8 13" id="KW-0472">Membrane</keyword>
<keyword evidence="14" id="KW-0175">Coiled coil</keyword>
<organism evidence="15 16">
    <name type="scientific">Abyssobacteria bacterium (strain SURF_5)</name>
    <dbReference type="NCBI Taxonomy" id="2093360"/>
    <lineage>
        <taxon>Bacteria</taxon>
        <taxon>Pseudomonadati</taxon>
        <taxon>Candidatus Hydrogenedentota</taxon>
        <taxon>Candidatus Abyssobacteria</taxon>
    </lineage>
</organism>
<dbReference type="GO" id="GO:0045259">
    <property type="term" value="C:proton-transporting ATP synthase complex"/>
    <property type="evidence" value="ECO:0007669"/>
    <property type="project" value="UniProtKB-KW"/>
</dbReference>
<dbReference type="InterPro" id="IPR002146">
    <property type="entry name" value="ATP_synth_b/b'su_bac/chlpt"/>
</dbReference>
<keyword evidence="13" id="KW-1003">Cell membrane</keyword>
<comment type="function">
    <text evidence="11">Component of the F(0) channel, it forms part of the peripheral stalk, linking F(1) to F(0). The b'-subunit is a diverged and duplicated form of b found in plants and photosynthetic bacteria.</text>
</comment>
<dbReference type="GO" id="GO:0046961">
    <property type="term" value="F:proton-transporting ATPase activity, rotational mechanism"/>
    <property type="evidence" value="ECO:0007669"/>
    <property type="project" value="TreeGrafter"/>
</dbReference>
<evidence type="ECO:0000256" key="2">
    <source>
        <dbReference type="ARBA" id="ARBA00022448"/>
    </source>
</evidence>
<comment type="subunit">
    <text evidence="13">F-type ATPases have 2 components, F(1) - the catalytic core - and F(0) - the membrane proton channel. F(1) has five subunits: alpha(3), beta(3), gamma(1), delta(1), epsilon(1). F(0) has three main subunits: a(1), b(2) and c(10-14). The alpha and beta chains form an alternating ring which encloses part of the gamma chain. F(1) is attached to F(0) by a central stalk formed by the gamma and epsilon chains, while a peripheral stalk is formed by the delta and b chains.</text>
</comment>
<evidence type="ECO:0000256" key="12">
    <source>
        <dbReference type="ARBA" id="ARBA00037847"/>
    </source>
</evidence>
<dbReference type="InterPro" id="IPR017707">
    <property type="entry name" value="Alt_ATP_synth_F0_bsu"/>
</dbReference>
<evidence type="ECO:0000256" key="11">
    <source>
        <dbReference type="ARBA" id="ARBA00025614"/>
    </source>
</evidence>
<keyword evidence="2 13" id="KW-0813">Transport</keyword>
<evidence type="ECO:0000256" key="7">
    <source>
        <dbReference type="ARBA" id="ARBA00023065"/>
    </source>
</evidence>
<evidence type="ECO:0000256" key="8">
    <source>
        <dbReference type="ARBA" id="ARBA00023136"/>
    </source>
</evidence>
<keyword evidence="6 13" id="KW-1133">Transmembrane helix</keyword>
<evidence type="ECO:0000256" key="4">
    <source>
        <dbReference type="ARBA" id="ARBA00022692"/>
    </source>
</evidence>
<protein>
    <recommendedName>
        <fullName evidence="13">ATP synthase subunit b</fullName>
    </recommendedName>
    <alternativeName>
        <fullName evidence="13">ATP synthase F(0) sector subunit b</fullName>
    </alternativeName>
    <alternativeName>
        <fullName evidence="13">ATPase subunit I</fullName>
    </alternativeName>
    <alternativeName>
        <fullName evidence="13">F-type ATPase subunit b</fullName>
        <shortName evidence="13">F-ATPase subunit b</shortName>
    </alternativeName>
</protein>
<dbReference type="NCBIfam" id="TIGR03321">
    <property type="entry name" value="alt_F1F0_F0_B"/>
    <property type="match status" value="1"/>
</dbReference>
<dbReference type="InterPro" id="IPR050059">
    <property type="entry name" value="ATP_synthase_B_chain"/>
</dbReference>
<evidence type="ECO:0000256" key="6">
    <source>
        <dbReference type="ARBA" id="ARBA00022989"/>
    </source>
</evidence>
<evidence type="ECO:0000256" key="10">
    <source>
        <dbReference type="ARBA" id="ARBA00025198"/>
    </source>
</evidence>
<comment type="similarity">
    <text evidence="1 13">Belongs to the ATPase B chain family.</text>
</comment>
<evidence type="ECO:0000256" key="14">
    <source>
        <dbReference type="SAM" id="Coils"/>
    </source>
</evidence>
<accession>A0A3A4NBM1</accession>
<name>A0A3A4NBM1_ABYX5</name>
<dbReference type="EMBL" id="QZKU01000128">
    <property type="protein sequence ID" value="RJP16055.1"/>
    <property type="molecule type" value="Genomic_DNA"/>
</dbReference>
<comment type="function">
    <text evidence="10 13">F(1)F(0) ATP synthase produces ATP from ADP in the presence of a proton or sodium gradient. F-type ATPases consist of two structural domains, F(1) containing the extramembraneous catalytic core and F(0) containing the membrane proton channel, linked together by a central stalk and a peripheral stalk. During catalysis, ATP synthesis in the catalytic domain of F(1) is coupled via a rotary mechanism of the central stalk subunits to proton translocation.</text>
</comment>
<dbReference type="AlphaFoldDB" id="A0A3A4NBM1"/>
<keyword evidence="7 13" id="KW-0406">Ion transport</keyword>
<dbReference type="Pfam" id="PF00213">
    <property type="entry name" value="OSCP"/>
    <property type="match status" value="1"/>
</dbReference>
<keyword evidence="3 13" id="KW-0138">CF(0)</keyword>
<dbReference type="GO" id="GO:0012505">
    <property type="term" value="C:endomembrane system"/>
    <property type="evidence" value="ECO:0007669"/>
    <property type="project" value="UniProtKB-SubCell"/>
</dbReference>
<dbReference type="PANTHER" id="PTHR33445:SF2">
    <property type="entry name" value="ATP SYNTHASE SUBUNIT B', CHLOROPLASTIC"/>
    <property type="match status" value="1"/>
</dbReference>
<dbReference type="PANTHER" id="PTHR33445">
    <property type="entry name" value="ATP SYNTHASE SUBUNIT B', CHLOROPLASTIC"/>
    <property type="match status" value="1"/>
</dbReference>
<dbReference type="GO" id="GO:0005886">
    <property type="term" value="C:plasma membrane"/>
    <property type="evidence" value="ECO:0007669"/>
    <property type="project" value="UniProtKB-SubCell"/>
</dbReference>
<evidence type="ECO:0000313" key="16">
    <source>
        <dbReference type="Proteomes" id="UP000265882"/>
    </source>
</evidence>
<evidence type="ECO:0000256" key="5">
    <source>
        <dbReference type="ARBA" id="ARBA00022781"/>
    </source>
</evidence>
<evidence type="ECO:0000256" key="13">
    <source>
        <dbReference type="HAMAP-Rule" id="MF_01398"/>
    </source>
</evidence>
<reference evidence="15 16" key="1">
    <citation type="journal article" date="2017" name="ISME J.">
        <title>Energy and carbon metabolisms in a deep terrestrial subsurface fluid microbial community.</title>
        <authorList>
            <person name="Momper L."/>
            <person name="Jungbluth S.P."/>
            <person name="Lee M.D."/>
            <person name="Amend J.P."/>
        </authorList>
    </citation>
    <scope>NUCLEOTIDE SEQUENCE [LARGE SCALE GENOMIC DNA]</scope>
    <source>
        <strain evidence="15">SURF_5</strain>
    </source>
</reference>